<reference evidence="1 2" key="1">
    <citation type="submission" date="2019-02" db="EMBL/GenBank/DDBJ databases">
        <title>Deep-cultivation of Planctomycetes and their phenomic and genomic characterization uncovers novel biology.</title>
        <authorList>
            <person name="Wiegand S."/>
            <person name="Jogler M."/>
            <person name="Boedeker C."/>
            <person name="Pinto D."/>
            <person name="Vollmers J."/>
            <person name="Rivas-Marin E."/>
            <person name="Kohn T."/>
            <person name="Peeters S.H."/>
            <person name="Heuer A."/>
            <person name="Rast P."/>
            <person name="Oberbeckmann S."/>
            <person name="Bunk B."/>
            <person name="Jeske O."/>
            <person name="Meyerdierks A."/>
            <person name="Storesund J.E."/>
            <person name="Kallscheuer N."/>
            <person name="Luecker S."/>
            <person name="Lage O.M."/>
            <person name="Pohl T."/>
            <person name="Merkel B.J."/>
            <person name="Hornburger P."/>
            <person name="Mueller R.-W."/>
            <person name="Bruemmer F."/>
            <person name="Labrenz M."/>
            <person name="Spormann A.M."/>
            <person name="Op Den Camp H."/>
            <person name="Overmann J."/>
            <person name="Amann R."/>
            <person name="Jetten M.S.M."/>
            <person name="Mascher T."/>
            <person name="Medema M.H."/>
            <person name="Devos D.P."/>
            <person name="Kaster A.-K."/>
            <person name="Ovreas L."/>
            <person name="Rohde M."/>
            <person name="Galperin M.Y."/>
            <person name="Jogler C."/>
        </authorList>
    </citation>
    <scope>NUCLEOTIDE SEQUENCE [LARGE SCALE GENOMIC DNA]</scope>
    <source>
        <strain evidence="1 2">Pla22</strain>
    </source>
</reference>
<dbReference type="AlphaFoldDB" id="A0A5C5WLI4"/>
<dbReference type="RefSeq" id="WP_146516000.1">
    <property type="nucleotide sequence ID" value="NZ_SJPI01000002.1"/>
</dbReference>
<organism evidence="1 2">
    <name type="scientific">Rubripirellula amarantea</name>
    <dbReference type="NCBI Taxonomy" id="2527999"/>
    <lineage>
        <taxon>Bacteria</taxon>
        <taxon>Pseudomonadati</taxon>
        <taxon>Planctomycetota</taxon>
        <taxon>Planctomycetia</taxon>
        <taxon>Pirellulales</taxon>
        <taxon>Pirellulaceae</taxon>
        <taxon>Rubripirellula</taxon>
    </lineage>
</organism>
<gene>
    <name evidence="1" type="ORF">Pla22_35860</name>
</gene>
<protein>
    <submittedName>
        <fullName evidence="1">Uncharacterized protein</fullName>
    </submittedName>
</protein>
<comment type="caution">
    <text evidence="1">The sequence shown here is derived from an EMBL/GenBank/DDBJ whole genome shotgun (WGS) entry which is preliminary data.</text>
</comment>
<sequence>MFVTKKIELTADGFRVRYFAPSDPPDVDRYGEYAWSEICAITAFRRLYEPSGKIMNCLEVYEGDSAHEDFVDAPYFDGWDRLAQAINTNVPVAMTSWIERLAEIEPHPLFKQHTEVFPMLLLYQRDQTLPPALDADCEFCDSRIELLK</sequence>
<evidence type="ECO:0000313" key="2">
    <source>
        <dbReference type="Proteomes" id="UP000316598"/>
    </source>
</evidence>
<dbReference type="Proteomes" id="UP000316598">
    <property type="component" value="Unassembled WGS sequence"/>
</dbReference>
<dbReference type="EMBL" id="SJPI01000002">
    <property type="protein sequence ID" value="TWT50843.1"/>
    <property type="molecule type" value="Genomic_DNA"/>
</dbReference>
<keyword evidence="2" id="KW-1185">Reference proteome</keyword>
<evidence type="ECO:0000313" key="1">
    <source>
        <dbReference type="EMBL" id="TWT50843.1"/>
    </source>
</evidence>
<accession>A0A5C5WLI4</accession>
<name>A0A5C5WLI4_9BACT</name>
<proteinExistence type="predicted"/>